<protein>
    <submittedName>
        <fullName evidence="1">Uncharacterized protein</fullName>
    </submittedName>
</protein>
<keyword evidence="2" id="KW-1185">Reference proteome</keyword>
<accession>A0AA88VJF7</accession>
<name>A0AA88VJF7_9ASTE</name>
<sequence length="172" mass="19378">MKGSSIMIAIRGAIHDSDNAKLYLAHIGEQFQGSFKAHAITLITKIATLKYSESTGVREHILWMNDTASQLKSLDMEISEGVEIHRDRSRGILELSQRAYIDKVLKRFNMHNCAPVVAPVVKARKVYVIGNTSTDMQTEESLLEMEVDKQGDDDHHLVASLEEEKAEEKERV</sequence>
<dbReference type="Proteomes" id="UP001188597">
    <property type="component" value="Unassembled WGS sequence"/>
</dbReference>
<comment type="caution">
    <text evidence="1">The sequence shown here is derived from an EMBL/GenBank/DDBJ whole genome shotgun (WGS) entry which is preliminary data.</text>
</comment>
<evidence type="ECO:0000313" key="2">
    <source>
        <dbReference type="Proteomes" id="UP001188597"/>
    </source>
</evidence>
<organism evidence="1 2">
    <name type="scientific">Escallonia herrerae</name>
    <dbReference type="NCBI Taxonomy" id="1293975"/>
    <lineage>
        <taxon>Eukaryota</taxon>
        <taxon>Viridiplantae</taxon>
        <taxon>Streptophyta</taxon>
        <taxon>Embryophyta</taxon>
        <taxon>Tracheophyta</taxon>
        <taxon>Spermatophyta</taxon>
        <taxon>Magnoliopsida</taxon>
        <taxon>eudicotyledons</taxon>
        <taxon>Gunneridae</taxon>
        <taxon>Pentapetalae</taxon>
        <taxon>asterids</taxon>
        <taxon>campanulids</taxon>
        <taxon>Escalloniales</taxon>
        <taxon>Escalloniaceae</taxon>
        <taxon>Escallonia</taxon>
    </lineage>
</organism>
<dbReference type="AlphaFoldDB" id="A0AA88VJF7"/>
<evidence type="ECO:0000313" key="1">
    <source>
        <dbReference type="EMBL" id="KAK3010046.1"/>
    </source>
</evidence>
<proteinExistence type="predicted"/>
<dbReference type="EMBL" id="JAVXUP010001582">
    <property type="protein sequence ID" value="KAK3010046.1"/>
    <property type="molecule type" value="Genomic_DNA"/>
</dbReference>
<gene>
    <name evidence="1" type="ORF">RJ639_012815</name>
</gene>
<reference evidence="1" key="1">
    <citation type="submission" date="2022-12" db="EMBL/GenBank/DDBJ databases">
        <title>Draft genome assemblies for two species of Escallonia (Escalloniales).</title>
        <authorList>
            <person name="Chanderbali A."/>
            <person name="Dervinis C."/>
            <person name="Anghel I."/>
            <person name="Soltis D."/>
            <person name="Soltis P."/>
            <person name="Zapata F."/>
        </authorList>
    </citation>
    <scope>NUCLEOTIDE SEQUENCE</scope>
    <source>
        <strain evidence="1">UCBG64.0493</strain>
        <tissue evidence="1">Leaf</tissue>
    </source>
</reference>